<dbReference type="InterPro" id="IPR023631">
    <property type="entry name" value="Amidase_dom"/>
</dbReference>
<dbReference type="EMBL" id="LR025743">
    <property type="protein sequence ID" value="VBB14026.1"/>
    <property type="molecule type" value="Genomic_DNA"/>
</dbReference>
<dbReference type="Pfam" id="PF01425">
    <property type="entry name" value="Amidase"/>
    <property type="match status" value="1"/>
</dbReference>
<organism evidence="3 4">
    <name type="scientific">Burkholderia stabilis</name>
    <dbReference type="NCBI Taxonomy" id="95485"/>
    <lineage>
        <taxon>Bacteria</taxon>
        <taxon>Pseudomonadati</taxon>
        <taxon>Pseudomonadota</taxon>
        <taxon>Betaproteobacteria</taxon>
        <taxon>Burkholderiales</taxon>
        <taxon>Burkholderiaceae</taxon>
        <taxon>Burkholderia</taxon>
        <taxon>Burkholderia cepacia complex</taxon>
    </lineage>
</organism>
<dbReference type="Proteomes" id="UP000268684">
    <property type="component" value="Chromosome II"/>
</dbReference>
<dbReference type="PROSITE" id="PS00571">
    <property type="entry name" value="AMIDASES"/>
    <property type="match status" value="1"/>
</dbReference>
<dbReference type="Gene3D" id="3.90.1300.10">
    <property type="entry name" value="Amidase signature (AS) domain"/>
    <property type="match status" value="1"/>
</dbReference>
<sequence length="457" mass="48624">MNADEYLREDGIGLATLIIKGEVSAAEVAQAAIARIEEKNPSINAVIMKNHDAISNTAETGASPLYGVPFLLKDVNLYSRDMPTTFGSSYFRQAAPRPDSVMVERWRAAGLTILGKTNTPEFAAEFVTEPRAYGVTRNPANPDVTVGGSSGGAAAAVASGMVPIAHATDLGGSIRIPASCCGVFGFKPTAGLNPVGPYFAEIAGGLNSDHVVTRSVRDSAASLDITAATARGDSYLAALSRPLRKLRIGIGKRAPSGEMAGANQVSAVEQVARALEDAGHAITEYRYPAATASAEWFDMLWIYDILDLVDERAREIGKQPEDNDLEQLTWHLLEKARQGGVDGYQRAQICRRAYVDEYLASLGDIDILLTPTLSQDPAPVGTLSFNRFPNIESWGETGYRFAPFSIPANLCGQPAASCPTFKTADGLPVGVQIAAKPGEDALLLQLAAQIEAIVGWR</sequence>
<comment type="similarity">
    <text evidence="1">Belongs to the amidase family.</text>
</comment>
<keyword evidence="4" id="KW-1185">Reference proteome</keyword>
<evidence type="ECO:0000313" key="3">
    <source>
        <dbReference type="EMBL" id="VBB14026.1"/>
    </source>
</evidence>
<dbReference type="PANTHER" id="PTHR11895:SF7">
    <property type="entry name" value="GLUTAMYL-TRNA(GLN) AMIDOTRANSFERASE SUBUNIT A, MITOCHONDRIAL"/>
    <property type="match status" value="1"/>
</dbReference>
<keyword evidence="3" id="KW-0378">Hydrolase</keyword>
<dbReference type="GO" id="GO:0016787">
    <property type="term" value="F:hydrolase activity"/>
    <property type="evidence" value="ECO:0007669"/>
    <property type="project" value="UniProtKB-KW"/>
</dbReference>
<dbReference type="InterPro" id="IPR020556">
    <property type="entry name" value="Amidase_CS"/>
</dbReference>
<evidence type="ECO:0000256" key="1">
    <source>
        <dbReference type="ARBA" id="ARBA00009199"/>
    </source>
</evidence>
<proteinExistence type="inferred from homology"/>
<accession>A0AAJ5T662</accession>
<reference evidence="3 4" key="1">
    <citation type="submission" date="2017-11" db="EMBL/GenBank/DDBJ databases">
        <authorList>
            <person name="Seth-Smith MB H."/>
        </authorList>
    </citation>
    <scope>NUCLEOTIDE SEQUENCE [LARGE SCALE GENOMIC DNA]</scope>
    <source>
        <strain evidence="3">E</strain>
    </source>
</reference>
<dbReference type="SUPFAM" id="SSF75304">
    <property type="entry name" value="Amidase signature (AS) enzymes"/>
    <property type="match status" value="1"/>
</dbReference>
<protein>
    <submittedName>
        <fullName evidence="3">6-aminohexanoate-cyclic-dimer hydrolase,amidase,Allophanate hydrolase subunit 2,aspartyl/glutamyl-tRNA(Asn/Gln) amidotransferase, A subunit,Amidase</fullName>
    </submittedName>
</protein>
<evidence type="ECO:0000313" key="4">
    <source>
        <dbReference type="Proteomes" id="UP000268684"/>
    </source>
</evidence>
<dbReference type="InterPro" id="IPR000120">
    <property type="entry name" value="Amidase"/>
</dbReference>
<dbReference type="RefSeq" id="WP_122169680.1">
    <property type="nucleotide sequence ID" value="NZ_LR025743.1"/>
</dbReference>
<evidence type="ECO:0000259" key="2">
    <source>
        <dbReference type="Pfam" id="PF01425"/>
    </source>
</evidence>
<dbReference type="InterPro" id="IPR036928">
    <property type="entry name" value="AS_sf"/>
</dbReference>
<dbReference type="GeneID" id="71056651"/>
<name>A0AAJ5T662_9BURK</name>
<gene>
    <name evidence="3" type="primary">nylA_3</name>
    <name evidence="3" type="ORF">BSTAB16_4212</name>
</gene>
<dbReference type="AlphaFoldDB" id="A0AAJ5T662"/>
<dbReference type="PANTHER" id="PTHR11895">
    <property type="entry name" value="TRANSAMIDASE"/>
    <property type="match status" value="1"/>
</dbReference>
<feature type="domain" description="Amidase" evidence="2">
    <location>
        <begin position="27"/>
        <end position="444"/>
    </location>
</feature>